<feature type="compositionally biased region" description="Acidic residues" evidence="11">
    <location>
        <begin position="677"/>
        <end position="688"/>
    </location>
</feature>
<reference evidence="13" key="3">
    <citation type="submission" date="2025-08" db="UniProtKB">
        <authorList>
            <consortium name="Ensembl"/>
        </authorList>
    </citation>
    <scope>IDENTIFICATION</scope>
</reference>
<feature type="region of interest" description="Disordered" evidence="11">
    <location>
        <begin position="25"/>
        <end position="110"/>
    </location>
</feature>
<evidence type="ECO:0000313" key="14">
    <source>
        <dbReference type="Proteomes" id="UP000008144"/>
    </source>
</evidence>
<feature type="region of interest" description="Disordered" evidence="11">
    <location>
        <begin position="673"/>
        <end position="737"/>
    </location>
</feature>
<evidence type="ECO:0000256" key="8">
    <source>
        <dbReference type="ARBA" id="ARBA00023027"/>
    </source>
</evidence>
<feature type="binding site" evidence="10">
    <location>
        <position position="330"/>
    </location>
    <ligand>
        <name>Zn(2+)</name>
        <dbReference type="ChEBI" id="CHEBI:29105"/>
    </ligand>
</feature>
<evidence type="ECO:0000313" key="13">
    <source>
        <dbReference type="Ensembl" id="ENSCINP00000027486.2"/>
    </source>
</evidence>
<feature type="binding site" evidence="10">
    <location>
        <position position="333"/>
    </location>
    <ligand>
        <name>Zn(2+)</name>
        <dbReference type="ChEBI" id="CHEBI:29105"/>
    </ligand>
</feature>
<evidence type="ECO:0000256" key="3">
    <source>
        <dbReference type="ARBA" id="ARBA00006924"/>
    </source>
</evidence>
<keyword evidence="7 10" id="KW-0862">Zinc</keyword>
<comment type="subcellular location">
    <subcellularLocation>
        <location evidence="2">Nucleus</location>
    </subcellularLocation>
</comment>
<dbReference type="GeneTree" id="ENSGT00940000159406"/>
<feature type="domain" description="Deacetylase sirtuin-type" evidence="12">
    <location>
        <begin position="171"/>
        <end position="430"/>
    </location>
</feature>
<dbReference type="EMBL" id="EAAA01002305">
    <property type="status" value="NOT_ANNOTATED_CDS"/>
    <property type="molecule type" value="Genomic_DNA"/>
</dbReference>
<feature type="binding site" evidence="10">
    <location>
        <position position="309"/>
    </location>
    <ligand>
        <name>Zn(2+)</name>
        <dbReference type="ChEBI" id="CHEBI:29105"/>
    </ligand>
</feature>
<dbReference type="FunCoup" id="F6SLD6">
    <property type="interactions" value="591"/>
</dbReference>
<dbReference type="FunFam" id="3.30.1600.10:FF:000013">
    <property type="entry name" value="NAD-dependent protein deacetylase sirtuin-1"/>
    <property type="match status" value="1"/>
</dbReference>
<keyword evidence="5" id="KW-0808">Transferase</keyword>
<dbReference type="Proteomes" id="UP000008144">
    <property type="component" value="Chromosome 6"/>
</dbReference>
<evidence type="ECO:0000256" key="6">
    <source>
        <dbReference type="ARBA" id="ARBA00022723"/>
    </source>
</evidence>
<evidence type="ECO:0000256" key="10">
    <source>
        <dbReference type="PROSITE-ProRule" id="PRU00236"/>
    </source>
</evidence>
<dbReference type="GO" id="GO:0000781">
    <property type="term" value="C:chromosome, telomeric region"/>
    <property type="evidence" value="ECO:0007669"/>
    <property type="project" value="GOC"/>
</dbReference>
<evidence type="ECO:0000256" key="4">
    <source>
        <dbReference type="ARBA" id="ARBA00012928"/>
    </source>
</evidence>
<keyword evidence="8" id="KW-0520">NAD</keyword>
<dbReference type="GO" id="GO:0046872">
    <property type="term" value="F:metal ion binding"/>
    <property type="evidence" value="ECO:0007669"/>
    <property type="project" value="UniProtKB-KW"/>
</dbReference>
<evidence type="ECO:0000256" key="2">
    <source>
        <dbReference type="ARBA" id="ARBA00004123"/>
    </source>
</evidence>
<dbReference type="EC" id="2.3.1.286" evidence="4"/>
<dbReference type="PANTHER" id="PTHR11085">
    <property type="entry name" value="NAD-DEPENDENT PROTEIN DEACYLASE SIRTUIN-5, MITOCHONDRIAL-RELATED"/>
    <property type="match status" value="1"/>
</dbReference>
<dbReference type="Gene3D" id="3.30.1600.10">
    <property type="entry name" value="SIR2/SIRT2 'Small Domain"/>
    <property type="match status" value="1"/>
</dbReference>
<sequence length="737" mass="81565">LFYNNISGSKMESVKSRPIDDFIPVKKPRLNKSMVKETNEKPNPQTEENTPQHCAKKSSLLSSSNSVNIGSVELDKNEIPNNTKVDPEKNEESVNQNSMSDSSFEASESDWQPSTDGAFEWIHSQMVAGVQPRDILYKLVPDVAPIPPDVNMLSIWKLILSIISEPKRRKKLDTVNTLSDAIRLIKTSKKILVLTGAGVSVSCGIPDFRSRDGIYSRLSVDFPDLPNPQAMFDIHYFKHDPRPFFKFAKEIYPGQFKPSRAHRFISLLEKTGRLLRNYTQNIDTLEQVAGISKVVQCHGSFATASCCSCDYKTNCEELRADIFNQVVPHCPRCPSDDPGVIKPDIVFFGENLPQQFHRQMTSDKDDADLLIVIGSSLKVRPVALIPNSIPDHIPQLLINREPLSHMTFDIELLGDCDVILSEISKRLGGEFNELVDEMQNLTEISVLPDAAISPNTSNNTADAAISSPHTMSPLVSTVNSLGNGLEKETENVKHCGKVGRNSLESNVTSGDTFERSKSVSTCENNAVLHCDNSTDVSKSTLNETSTKTDEKNIIDSKKTTDTEKSTNDYHKYNVNDEKSTNDNQKSIEDEQTSKNNREKSTVGEKNVDSDKSTDATESTNGDKTNENKSTTDDLDQVGSMKGFWKSRWKQSISKKLPPGKFYYDSDHRYIFAGAEVSPEEESDSDSDSSDTGNTSDDDGSDMTCGPPHTTEADQSTNISADTNDMQSGCSTECADSL</sequence>
<organism evidence="13 14">
    <name type="scientific">Ciona intestinalis</name>
    <name type="common">Transparent sea squirt</name>
    <name type="synonym">Ascidia intestinalis</name>
    <dbReference type="NCBI Taxonomy" id="7719"/>
    <lineage>
        <taxon>Eukaryota</taxon>
        <taxon>Metazoa</taxon>
        <taxon>Chordata</taxon>
        <taxon>Tunicata</taxon>
        <taxon>Ascidiacea</taxon>
        <taxon>Phlebobranchia</taxon>
        <taxon>Cionidae</taxon>
        <taxon>Ciona</taxon>
    </lineage>
</organism>
<feature type="compositionally biased region" description="Basic and acidic residues" evidence="11">
    <location>
        <begin position="558"/>
        <end position="614"/>
    </location>
</feature>
<dbReference type="GO" id="GO:0046969">
    <property type="term" value="F:histone H3K9 deacetylase activity, NAD-dependent"/>
    <property type="evidence" value="ECO:0000318"/>
    <property type="project" value="GO_Central"/>
</dbReference>
<evidence type="ECO:0000256" key="9">
    <source>
        <dbReference type="ARBA" id="ARBA00023242"/>
    </source>
</evidence>
<dbReference type="SUPFAM" id="SSF52467">
    <property type="entry name" value="DHS-like NAD/FAD-binding domain"/>
    <property type="match status" value="1"/>
</dbReference>
<comment type="cofactor">
    <cofactor evidence="1">
        <name>Zn(2+)</name>
        <dbReference type="ChEBI" id="CHEBI:29105"/>
    </cofactor>
</comment>
<keyword evidence="6 10" id="KW-0479">Metal-binding</keyword>
<feature type="binding site" evidence="10">
    <location>
        <position position="306"/>
    </location>
    <ligand>
        <name>Zn(2+)</name>
        <dbReference type="ChEBI" id="CHEBI:29105"/>
    </ligand>
</feature>
<dbReference type="Gene3D" id="3.40.50.1220">
    <property type="entry name" value="TPP-binding domain"/>
    <property type="match status" value="1"/>
</dbReference>
<dbReference type="HOGENOM" id="CLU_016587_0_0_1"/>
<feature type="compositionally biased region" description="Low complexity" evidence="11">
    <location>
        <begin position="98"/>
        <end position="110"/>
    </location>
</feature>
<proteinExistence type="inferred from homology"/>
<dbReference type="InParanoid" id="F6SLD6"/>
<dbReference type="InterPro" id="IPR003000">
    <property type="entry name" value="Sirtuin"/>
</dbReference>
<dbReference type="InterPro" id="IPR026591">
    <property type="entry name" value="Sirtuin_cat_small_dom_sf"/>
</dbReference>
<evidence type="ECO:0000256" key="7">
    <source>
        <dbReference type="ARBA" id="ARBA00022833"/>
    </source>
</evidence>
<dbReference type="GO" id="GO:0003714">
    <property type="term" value="F:transcription corepressor activity"/>
    <property type="evidence" value="ECO:0000318"/>
    <property type="project" value="GO_Central"/>
</dbReference>
<dbReference type="GO" id="GO:0005654">
    <property type="term" value="C:nucleoplasm"/>
    <property type="evidence" value="ECO:0000318"/>
    <property type="project" value="GO_Central"/>
</dbReference>
<accession>F6SLD6</accession>
<dbReference type="STRING" id="7719.ENSCINP00000027486"/>
<keyword evidence="9" id="KW-0539">Nucleus</keyword>
<dbReference type="GO" id="GO:0045892">
    <property type="term" value="P:negative regulation of DNA-templated transcription"/>
    <property type="evidence" value="ECO:0000318"/>
    <property type="project" value="GO_Central"/>
</dbReference>
<dbReference type="GO" id="GO:0051239">
    <property type="term" value="P:regulation of multicellular organismal process"/>
    <property type="evidence" value="ECO:0007669"/>
    <property type="project" value="UniProtKB-ARBA"/>
</dbReference>
<dbReference type="InterPro" id="IPR029035">
    <property type="entry name" value="DHS-like_NAD/FAD-binding_dom"/>
</dbReference>
<feature type="compositionally biased region" description="Low complexity" evidence="11">
    <location>
        <begin position="58"/>
        <end position="72"/>
    </location>
</feature>
<dbReference type="GO" id="GO:0070403">
    <property type="term" value="F:NAD+ binding"/>
    <property type="evidence" value="ECO:0007669"/>
    <property type="project" value="InterPro"/>
</dbReference>
<dbReference type="CDD" id="cd01408">
    <property type="entry name" value="SIRT1"/>
    <property type="match status" value="1"/>
</dbReference>
<dbReference type="Pfam" id="PF02146">
    <property type="entry name" value="SIR2"/>
    <property type="match status" value="1"/>
</dbReference>
<evidence type="ECO:0000256" key="5">
    <source>
        <dbReference type="ARBA" id="ARBA00022679"/>
    </source>
</evidence>
<comment type="similarity">
    <text evidence="3">Belongs to the sirtuin family. Class I subfamily.</text>
</comment>
<dbReference type="GO" id="GO:0046970">
    <property type="term" value="F:histone H4K16 deacetylase activity, NAD-dependent"/>
    <property type="evidence" value="ECO:0000318"/>
    <property type="project" value="GO_Central"/>
</dbReference>
<name>F6SLD6_CIOIN</name>
<dbReference type="GO" id="GO:0032041">
    <property type="term" value="F:histone H3K14 deacetylase activity, NAD-dependent"/>
    <property type="evidence" value="ECO:0000318"/>
    <property type="project" value="GO_Central"/>
</dbReference>
<feature type="active site" description="Proton acceptor" evidence="10">
    <location>
        <position position="298"/>
    </location>
</feature>
<feature type="compositionally biased region" description="Polar residues" evidence="11">
    <location>
        <begin position="41"/>
        <end position="52"/>
    </location>
</feature>
<feature type="compositionally biased region" description="Polar residues" evidence="11">
    <location>
        <begin position="712"/>
        <end position="730"/>
    </location>
</feature>
<reference evidence="13" key="4">
    <citation type="submission" date="2025-09" db="UniProtKB">
        <authorList>
            <consortium name="Ensembl"/>
        </authorList>
    </citation>
    <scope>IDENTIFICATION</scope>
</reference>
<dbReference type="GO" id="GO:0005637">
    <property type="term" value="C:nuclear inner membrane"/>
    <property type="evidence" value="ECO:0000318"/>
    <property type="project" value="GO_Central"/>
</dbReference>
<dbReference type="GO" id="GO:0005634">
    <property type="term" value="C:nucleus"/>
    <property type="evidence" value="ECO:0000318"/>
    <property type="project" value="GO_Central"/>
</dbReference>
<dbReference type="GO" id="GO:0050793">
    <property type="term" value="P:regulation of developmental process"/>
    <property type="evidence" value="ECO:0007669"/>
    <property type="project" value="UniProtKB-ARBA"/>
</dbReference>
<dbReference type="GO" id="GO:0033553">
    <property type="term" value="C:rDNA heterochromatin"/>
    <property type="evidence" value="ECO:0000318"/>
    <property type="project" value="GO_Central"/>
</dbReference>
<reference evidence="14" key="1">
    <citation type="journal article" date="2002" name="Science">
        <title>The draft genome of Ciona intestinalis: insights into chordate and vertebrate origins.</title>
        <authorList>
            <person name="Dehal P."/>
            <person name="Satou Y."/>
            <person name="Campbell R.K."/>
            <person name="Chapman J."/>
            <person name="Degnan B."/>
            <person name="De Tomaso A."/>
            <person name="Davidson B."/>
            <person name="Di Gregorio A."/>
            <person name="Gelpke M."/>
            <person name="Goodstein D.M."/>
            <person name="Harafuji N."/>
            <person name="Hastings K.E."/>
            <person name="Ho I."/>
            <person name="Hotta K."/>
            <person name="Huang W."/>
            <person name="Kawashima T."/>
            <person name="Lemaire P."/>
            <person name="Martinez D."/>
            <person name="Meinertzhagen I.A."/>
            <person name="Necula S."/>
            <person name="Nonaka M."/>
            <person name="Putnam N."/>
            <person name="Rash S."/>
            <person name="Saiga H."/>
            <person name="Satake M."/>
            <person name="Terry A."/>
            <person name="Yamada L."/>
            <person name="Wang H.G."/>
            <person name="Awazu S."/>
            <person name="Azumi K."/>
            <person name="Boore J."/>
            <person name="Branno M."/>
            <person name="Chin-Bow S."/>
            <person name="DeSantis R."/>
            <person name="Doyle S."/>
            <person name="Francino P."/>
            <person name="Keys D.N."/>
            <person name="Haga S."/>
            <person name="Hayashi H."/>
            <person name="Hino K."/>
            <person name="Imai K.S."/>
            <person name="Inaba K."/>
            <person name="Kano S."/>
            <person name="Kobayashi K."/>
            <person name="Kobayashi M."/>
            <person name="Lee B.I."/>
            <person name="Makabe K.W."/>
            <person name="Manohar C."/>
            <person name="Matassi G."/>
            <person name="Medina M."/>
            <person name="Mochizuki Y."/>
            <person name="Mount S."/>
            <person name="Morishita T."/>
            <person name="Miura S."/>
            <person name="Nakayama A."/>
            <person name="Nishizaka S."/>
            <person name="Nomoto H."/>
            <person name="Ohta F."/>
            <person name="Oishi K."/>
            <person name="Rigoutsos I."/>
            <person name="Sano M."/>
            <person name="Sasaki A."/>
            <person name="Sasakura Y."/>
            <person name="Shoguchi E."/>
            <person name="Shin-i T."/>
            <person name="Spagnuolo A."/>
            <person name="Stainier D."/>
            <person name="Suzuki M.M."/>
            <person name="Tassy O."/>
            <person name="Takatori N."/>
            <person name="Tokuoka M."/>
            <person name="Yagi K."/>
            <person name="Yoshizaki F."/>
            <person name="Wada S."/>
            <person name="Zhang C."/>
            <person name="Hyatt P.D."/>
            <person name="Larimer F."/>
            <person name="Detter C."/>
            <person name="Doggett N."/>
            <person name="Glavina T."/>
            <person name="Hawkins T."/>
            <person name="Richardson P."/>
            <person name="Lucas S."/>
            <person name="Kohara Y."/>
            <person name="Levine M."/>
            <person name="Satoh N."/>
            <person name="Rokhsar D.S."/>
        </authorList>
    </citation>
    <scope>NUCLEOTIDE SEQUENCE [LARGE SCALE GENOMIC DNA]</scope>
</reference>
<dbReference type="InterPro" id="IPR026590">
    <property type="entry name" value="Ssirtuin_cat_dom"/>
</dbReference>
<evidence type="ECO:0000259" key="12">
    <source>
        <dbReference type="PROSITE" id="PS50305"/>
    </source>
</evidence>
<dbReference type="Ensembl" id="ENSCINT00000027732.2">
    <property type="protein sequence ID" value="ENSCINP00000027486.2"/>
    <property type="gene ID" value="ENSCING00000015552.2"/>
</dbReference>
<evidence type="ECO:0000256" key="1">
    <source>
        <dbReference type="ARBA" id="ARBA00001947"/>
    </source>
</evidence>
<reference evidence="13" key="2">
    <citation type="journal article" date="2008" name="Genome Biol.">
        <title>Improved genome assembly and evidence-based global gene model set for the chordate Ciona intestinalis: new insight into intron and operon populations.</title>
        <authorList>
            <person name="Satou Y."/>
            <person name="Mineta K."/>
            <person name="Ogasawara M."/>
            <person name="Sasakura Y."/>
            <person name="Shoguchi E."/>
            <person name="Ueno K."/>
            <person name="Yamada L."/>
            <person name="Matsumoto J."/>
            <person name="Wasserscheid J."/>
            <person name="Dewar K."/>
            <person name="Wiley G.B."/>
            <person name="Macmil S.L."/>
            <person name="Roe B.A."/>
            <person name="Zeller R.W."/>
            <person name="Hastings K.E."/>
            <person name="Lemaire P."/>
            <person name="Lindquist E."/>
            <person name="Endo T."/>
            <person name="Hotta K."/>
            <person name="Inaba K."/>
        </authorList>
    </citation>
    <scope>NUCLEOTIDE SEQUENCE [LARGE SCALE GENOMIC DNA]</scope>
    <source>
        <strain evidence="13">wild type</strain>
    </source>
</reference>
<evidence type="ECO:0000256" key="11">
    <source>
        <dbReference type="SAM" id="MobiDB-lite"/>
    </source>
</evidence>
<protein>
    <recommendedName>
        <fullName evidence="4">protein acetyllysine N-acetyltransferase</fullName>
        <ecNumber evidence="4">2.3.1.286</ecNumber>
    </recommendedName>
</protein>
<dbReference type="PROSITE" id="PS50305">
    <property type="entry name" value="SIRTUIN"/>
    <property type="match status" value="1"/>
</dbReference>
<dbReference type="GO" id="GO:0006974">
    <property type="term" value="P:DNA damage response"/>
    <property type="evidence" value="ECO:0000318"/>
    <property type="project" value="GO_Central"/>
</dbReference>
<keyword evidence="14" id="KW-1185">Reference proteome</keyword>
<dbReference type="GO" id="GO:0031509">
    <property type="term" value="P:subtelomeric heterochromatin formation"/>
    <property type="evidence" value="ECO:0000318"/>
    <property type="project" value="GO_Central"/>
</dbReference>
<feature type="region of interest" description="Disordered" evidence="11">
    <location>
        <begin position="558"/>
        <end position="637"/>
    </location>
</feature>
<dbReference type="InterPro" id="IPR050134">
    <property type="entry name" value="NAD-dep_sirtuin_deacylases"/>
</dbReference>
<dbReference type="PANTHER" id="PTHR11085:SF9">
    <property type="entry name" value="NAD-DEPENDENT PROTEIN DEACETYLASE SIRTUIN-1"/>
    <property type="match status" value="1"/>
</dbReference>
<dbReference type="AlphaFoldDB" id="F6SLD6"/>